<accession>A0AAV8UI27</accession>
<name>A0AAV8UI27_9RHOD</name>
<dbReference type="AlphaFoldDB" id="A0AAV8UI27"/>
<protein>
    <submittedName>
        <fullName evidence="1">Uncharacterized protein</fullName>
    </submittedName>
</protein>
<proteinExistence type="predicted"/>
<evidence type="ECO:0000313" key="2">
    <source>
        <dbReference type="Proteomes" id="UP001157974"/>
    </source>
</evidence>
<keyword evidence="2" id="KW-1185">Reference proteome</keyword>
<evidence type="ECO:0000313" key="1">
    <source>
        <dbReference type="EMBL" id="KAJ8902204.1"/>
    </source>
</evidence>
<sequence>MSESDDVEQRLAELDLSCLDDLGDGYLRTDFGPHVEALRILRNSDRESQIKQLKESKRLLERVVDQIAPLCVETFSDALVTLSSVGRSVEQIKGQNWSPLSGERISEAADHRNEDLESSYYELVKATESLRILDLTEEFMWMRKDAQSELVHGNLAEGAALLSRAAEILARPPLNAIQALREEREGLVNQLRETFVNCVGLLVSRLSAAERSGDVRDEPTWKAIPTLVNSLKTLEQERDIDTEIKRSLVTALYAMTWKYVLLETTNKDNSSMISALHQTTETAEDIRAGALQSILPQASASTCERILGTVFCHMTSFLRHSSDVVSVLTQSSARESELALTSIWGAVEDILMQLTKAMTSQDGWEGNTSLAPVLREPPTLSPNTERLFALVPIVRSGFLEFFDSVDRVMASRNVLRTFLDDVVETNLVREIGQTLDRFLLYLDIPQGRLSLMEREDGSGDRRSQIALFYQLQVFLDMAMKSLQSCEYSDVFFFDEFLEAFSERWSNLVQMVESWTYASYLRAEVGPVRDTPQTADSSVEAVMQSVIGSELFGRLRDLCESVDLAALFFMSDEQRDFASRLSSAFASLSATLSAGCTWLRQQHSQSTAVPTTEGDASSAESFQSWRRLKKHQDELAKVAADTSALVHLDALIALYVKSPSSLSE</sequence>
<organism evidence="1 2">
    <name type="scientific">Rhodosorus marinus</name>
    <dbReference type="NCBI Taxonomy" id="101924"/>
    <lineage>
        <taxon>Eukaryota</taxon>
        <taxon>Rhodophyta</taxon>
        <taxon>Stylonematophyceae</taxon>
        <taxon>Stylonematales</taxon>
        <taxon>Stylonemataceae</taxon>
        <taxon>Rhodosorus</taxon>
    </lineage>
</organism>
<dbReference type="EMBL" id="JAMWBK010000009">
    <property type="protein sequence ID" value="KAJ8902204.1"/>
    <property type="molecule type" value="Genomic_DNA"/>
</dbReference>
<comment type="caution">
    <text evidence="1">The sequence shown here is derived from an EMBL/GenBank/DDBJ whole genome shotgun (WGS) entry which is preliminary data.</text>
</comment>
<gene>
    <name evidence="1" type="ORF">NDN08_006612</name>
</gene>
<reference evidence="1 2" key="1">
    <citation type="journal article" date="2023" name="Nat. Commun.">
        <title>Origin of minicircular mitochondrial genomes in red algae.</title>
        <authorList>
            <person name="Lee Y."/>
            <person name="Cho C.H."/>
            <person name="Lee Y.M."/>
            <person name="Park S.I."/>
            <person name="Yang J.H."/>
            <person name="West J.A."/>
            <person name="Bhattacharya D."/>
            <person name="Yoon H.S."/>
        </authorList>
    </citation>
    <scope>NUCLEOTIDE SEQUENCE [LARGE SCALE GENOMIC DNA]</scope>
    <source>
        <strain evidence="1 2">CCMP1338</strain>
        <tissue evidence="1">Whole cell</tissue>
    </source>
</reference>
<dbReference type="Proteomes" id="UP001157974">
    <property type="component" value="Unassembled WGS sequence"/>
</dbReference>